<reference evidence="2 3" key="1">
    <citation type="submission" date="2021-03" db="EMBL/GenBank/DDBJ databases">
        <title>Enterococcal diversity collection.</title>
        <authorList>
            <person name="Gilmore M.S."/>
            <person name="Schwartzman J."/>
            <person name="Van Tyne D."/>
            <person name="Martin M."/>
            <person name="Earl A.M."/>
            <person name="Manson A.L."/>
            <person name="Straub T."/>
            <person name="Salamzade R."/>
            <person name="Saavedra J."/>
            <person name="Lebreton F."/>
            <person name="Prichula J."/>
            <person name="Schaufler K."/>
            <person name="Gaca A."/>
            <person name="Sgardioli B."/>
            <person name="Wagenaar J."/>
            <person name="Strong T."/>
        </authorList>
    </citation>
    <scope>NUCLEOTIDE SEQUENCE [LARGE SCALE GENOMIC DNA]</scope>
    <source>
        <strain evidence="2 3">DIV0080</strain>
    </source>
</reference>
<feature type="domain" description="GP-PDE" evidence="1">
    <location>
        <begin position="2"/>
        <end position="239"/>
    </location>
</feature>
<accession>A0ABS3HTL6</accession>
<dbReference type="RefSeq" id="WP_206966763.1">
    <property type="nucleotide sequence ID" value="NZ_JAFLVX010000020.1"/>
</dbReference>
<evidence type="ECO:0000313" key="3">
    <source>
        <dbReference type="Proteomes" id="UP000664857"/>
    </source>
</evidence>
<dbReference type="SUPFAM" id="SSF51695">
    <property type="entry name" value="PLC-like phosphodiesterases"/>
    <property type="match status" value="1"/>
</dbReference>
<proteinExistence type="predicted"/>
<dbReference type="Gene3D" id="3.20.20.190">
    <property type="entry name" value="Phosphatidylinositol (PI) phosphodiesterase"/>
    <property type="match status" value="1"/>
</dbReference>
<organism evidence="2 3">
    <name type="scientific">Candidatus Vagococcus giribetii</name>
    <dbReference type="NCBI Taxonomy" id="2230876"/>
    <lineage>
        <taxon>Bacteria</taxon>
        <taxon>Bacillati</taxon>
        <taxon>Bacillota</taxon>
        <taxon>Bacilli</taxon>
        <taxon>Lactobacillales</taxon>
        <taxon>Enterococcaceae</taxon>
        <taxon>Vagococcus</taxon>
    </lineage>
</organism>
<evidence type="ECO:0000259" key="1">
    <source>
        <dbReference type="PROSITE" id="PS51704"/>
    </source>
</evidence>
<protein>
    <submittedName>
        <fullName evidence="2">Glycerophosphodiester phosphodiesterase</fullName>
    </submittedName>
</protein>
<comment type="caution">
    <text evidence="2">The sequence shown here is derived from an EMBL/GenBank/DDBJ whole genome shotgun (WGS) entry which is preliminary data.</text>
</comment>
<dbReference type="Pfam" id="PF03009">
    <property type="entry name" value="GDPD"/>
    <property type="match status" value="1"/>
</dbReference>
<keyword evidence="3" id="KW-1185">Reference proteome</keyword>
<dbReference type="InterPro" id="IPR017946">
    <property type="entry name" value="PLC-like_Pdiesterase_TIM-brl"/>
</dbReference>
<dbReference type="PROSITE" id="PS51704">
    <property type="entry name" value="GP_PDE"/>
    <property type="match status" value="1"/>
</dbReference>
<name>A0ABS3HTL6_9ENTE</name>
<dbReference type="CDD" id="cd08563">
    <property type="entry name" value="GDPD_TtGDE_like"/>
    <property type="match status" value="1"/>
</dbReference>
<dbReference type="Proteomes" id="UP000664857">
    <property type="component" value="Unassembled WGS sequence"/>
</dbReference>
<dbReference type="InterPro" id="IPR030395">
    <property type="entry name" value="GP_PDE_dom"/>
</dbReference>
<evidence type="ECO:0000313" key="2">
    <source>
        <dbReference type="EMBL" id="MBO0477098.1"/>
    </source>
</evidence>
<gene>
    <name evidence="2" type="ORF">DOK76_08445</name>
</gene>
<dbReference type="PANTHER" id="PTHR46211:SF1">
    <property type="entry name" value="GLYCEROPHOSPHODIESTER PHOSPHODIESTERASE, CYTOPLASMIC"/>
    <property type="match status" value="1"/>
</dbReference>
<dbReference type="PANTHER" id="PTHR46211">
    <property type="entry name" value="GLYCEROPHOSPHORYL DIESTER PHOSPHODIESTERASE"/>
    <property type="match status" value="1"/>
</dbReference>
<sequence>MTMVLAHRGSKGTHPENTLAAFKEAVRVKSEGIELDVQLSLDNHLVVIHDGEVDRTTNGQGLVKEYTLKELKEFDAGSWFHEDYNKETIPTFEEVIALLDESDYKGLLNIEIKTDEYDYEGIEEMVLKVITSKEYPFTIMLSSFNTETMKRLIALNNTFEKAIILDSSKRKIAFCEETTEISGMHPSIEWIKGNIETVKGFNEGLRPWTINSTEDMTLCFELGITGFHTDFPEKAMQLKESLS</sequence>
<dbReference type="EMBL" id="JAFLVX010000020">
    <property type="protein sequence ID" value="MBO0477098.1"/>
    <property type="molecule type" value="Genomic_DNA"/>
</dbReference>